<dbReference type="OrthoDB" id="1470350at2759"/>
<dbReference type="HOGENOM" id="CLU_001570_14_2_1"/>
<dbReference type="EMBL" id="KN832886">
    <property type="protein sequence ID" value="KIM95804.1"/>
    <property type="molecule type" value="Genomic_DNA"/>
</dbReference>
<dbReference type="Pfam" id="PF00067">
    <property type="entry name" value="p450"/>
    <property type="match status" value="1"/>
</dbReference>
<dbReference type="InterPro" id="IPR001128">
    <property type="entry name" value="Cyt_P450"/>
</dbReference>
<proteinExistence type="inferred from homology"/>
<comment type="similarity">
    <text evidence="2 7">Belongs to the cytochrome P450 family.</text>
</comment>
<keyword evidence="7" id="KW-0503">Monooxygenase</keyword>
<dbReference type="InterPro" id="IPR036396">
    <property type="entry name" value="Cyt_P450_sf"/>
</dbReference>
<dbReference type="AlphaFoldDB" id="A0A0C3GX14"/>
<dbReference type="InterPro" id="IPR002401">
    <property type="entry name" value="Cyt_P450_E_grp-I"/>
</dbReference>
<protein>
    <recommendedName>
        <fullName evidence="10">Cytochrome P450</fullName>
    </recommendedName>
</protein>
<accession>A0A0C3GX14</accession>
<keyword evidence="5 6" id="KW-0408">Iron</keyword>
<dbReference type="InterPro" id="IPR050121">
    <property type="entry name" value="Cytochrome_P450_monoxygenase"/>
</dbReference>
<keyword evidence="4 7" id="KW-0560">Oxidoreductase</keyword>
<evidence type="ECO:0000256" key="4">
    <source>
        <dbReference type="ARBA" id="ARBA00023002"/>
    </source>
</evidence>
<evidence type="ECO:0000256" key="3">
    <source>
        <dbReference type="ARBA" id="ARBA00022723"/>
    </source>
</evidence>
<sequence>MRAFSAPNLTMLSSLPGPWISQYTDLVLKYHWVTGNRAHYVHRLHQKYGPIVRVAPTEVDFSDVSAAKEIHRVGSGFVKSDFYQKQTNGASSVFSITDPKKHSARRRLLSAPMSDSSLKSMESLINEKITLAIQRIKEEMELRGSADVFKWWLFMASDVIGQLTFGDSFKNLDRGVENQYFSDMKKVGSIGALNTSFPVIVKLSRTIPLPFFASITSASKRLVIYAEQSLERYKKLLDADPTHPPPTLFTKLFQAGEEGLPNDVLKDEARGYIIAGSDTTAVSLTYLVWAVCSDEKIKATLIEELGSLPENFQDQDTRNLVYLNQVIDETLRVYSAAPSALPRTVPPGGAVLAGKHIPGGVTATTQAYSLHRNQDVFPDPERFNPTRWVAPTKDMKDAFMPFGGGSRICLGMHLARMELRMAAALFFRTFPHARVSNLEGMSDADMAEKIYFLLSPKGKRCLIRAS</sequence>
<evidence type="ECO:0000256" key="2">
    <source>
        <dbReference type="ARBA" id="ARBA00010617"/>
    </source>
</evidence>
<dbReference type="PANTHER" id="PTHR24305:SF96">
    <property type="entry name" value="CYTOCHROME P450 MONOOXYGENASE STCB-RELATED"/>
    <property type="match status" value="1"/>
</dbReference>
<evidence type="ECO:0000313" key="8">
    <source>
        <dbReference type="EMBL" id="KIM95804.1"/>
    </source>
</evidence>
<evidence type="ECO:0000313" key="9">
    <source>
        <dbReference type="Proteomes" id="UP000054321"/>
    </source>
</evidence>
<evidence type="ECO:0000256" key="5">
    <source>
        <dbReference type="ARBA" id="ARBA00023004"/>
    </source>
</evidence>
<dbReference type="InterPro" id="IPR017972">
    <property type="entry name" value="Cyt_P450_CS"/>
</dbReference>
<dbReference type="PANTHER" id="PTHR24305">
    <property type="entry name" value="CYTOCHROME P450"/>
    <property type="match status" value="1"/>
</dbReference>
<dbReference type="GO" id="GO:0020037">
    <property type="term" value="F:heme binding"/>
    <property type="evidence" value="ECO:0007669"/>
    <property type="project" value="InterPro"/>
</dbReference>
<dbReference type="GO" id="GO:0016705">
    <property type="term" value="F:oxidoreductase activity, acting on paired donors, with incorporation or reduction of molecular oxygen"/>
    <property type="evidence" value="ECO:0007669"/>
    <property type="project" value="InterPro"/>
</dbReference>
<dbReference type="GO" id="GO:0004497">
    <property type="term" value="F:monooxygenase activity"/>
    <property type="evidence" value="ECO:0007669"/>
    <property type="project" value="UniProtKB-KW"/>
</dbReference>
<dbReference type="PRINTS" id="PR00463">
    <property type="entry name" value="EP450I"/>
</dbReference>
<evidence type="ECO:0000256" key="6">
    <source>
        <dbReference type="PIRSR" id="PIRSR602401-1"/>
    </source>
</evidence>
<gene>
    <name evidence="8" type="ORF">OIDMADRAFT_45105</name>
</gene>
<reference evidence="9" key="2">
    <citation type="submission" date="2015-01" db="EMBL/GenBank/DDBJ databases">
        <title>Evolutionary Origins and Diversification of the Mycorrhizal Mutualists.</title>
        <authorList>
            <consortium name="DOE Joint Genome Institute"/>
            <consortium name="Mycorrhizal Genomics Consortium"/>
            <person name="Kohler A."/>
            <person name="Kuo A."/>
            <person name="Nagy L.G."/>
            <person name="Floudas D."/>
            <person name="Copeland A."/>
            <person name="Barry K.W."/>
            <person name="Cichocki N."/>
            <person name="Veneault-Fourrey C."/>
            <person name="LaButti K."/>
            <person name="Lindquist E.A."/>
            <person name="Lipzen A."/>
            <person name="Lundell T."/>
            <person name="Morin E."/>
            <person name="Murat C."/>
            <person name="Riley R."/>
            <person name="Ohm R."/>
            <person name="Sun H."/>
            <person name="Tunlid A."/>
            <person name="Henrissat B."/>
            <person name="Grigoriev I.V."/>
            <person name="Hibbett D.S."/>
            <person name="Martin F."/>
        </authorList>
    </citation>
    <scope>NUCLEOTIDE SEQUENCE [LARGE SCALE GENOMIC DNA]</scope>
    <source>
        <strain evidence="9">Zn</strain>
    </source>
</reference>
<organism evidence="8 9">
    <name type="scientific">Oidiodendron maius (strain Zn)</name>
    <dbReference type="NCBI Taxonomy" id="913774"/>
    <lineage>
        <taxon>Eukaryota</taxon>
        <taxon>Fungi</taxon>
        <taxon>Dikarya</taxon>
        <taxon>Ascomycota</taxon>
        <taxon>Pezizomycotina</taxon>
        <taxon>Leotiomycetes</taxon>
        <taxon>Leotiomycetes incertae sedis</taxon>
        <taxon>Myxotrichaceae</taxon>
        <taxon>Oidiodendron</taxon>
    </lineage>
</organism>
<comment type="cofactor">
    <cofactor evidence="1 6">
        <name>heme</name>
        <dbReference type="ChEBI" id="CHEBI:30413"/>
    </cofactor>
</comment>
<dbReference type="PRINTS" id="PR00385">
    <property type="entry name" value="P450"/>
</dbReference>
<dbReference type="PROSITE" id="PS00086">
    <property type="entry name" value="CYTOCHROME_P450"/>
    <property type="match status" value="1"/>
</dbReference>
<feature type="binding site" description="axial binding residue" evidence="6">
    <location>
        <position position="409"/>
    </location>
    <ligand>
        <name>heme</name>
        <dbReference type="ChEBI" id="CHEBI:30413"/>
    </ligand>
    <ligandPart>
        <name>Fe</name>
        <dbReference type="ChEBI" id="CHEBI:18248"/>
    </ligandPart>
</feature>
<evidence type="ECO:0008006" key="10">
    <source>
        <dbReference type="Google" id="ProtNLM"/>
    </source>
</evidence>
<dbReference type="GO" id="GO:0005506">
    <property type="term" value="F:iron ion binding"/>
    <property type="evidence" value="ECO:0007669"/>
    <property type="project" value="InterPro"/>
</dbReference>
<name>A0A0C3GX14_OIDMZ</name>
<keyword evidence="3 6" id="KW-0479">Metal-binding</keyword>
<evidence type="ECO:0000256" key="1">
    <source>
        <dbReference type="ARBA" id="ARBA00001971"/>
    </source>
</evidence>
<dbReference type="CDD" id="cd11059">
    <property type="entry name" value="CYP_fungal"/>
    <property type="match status" value="1"/>
</dbReference>
<dbReference type="Proteomes" id="UP000054321">
    <property type="component" value="Unassembled WGS sequence"/>
</dbReference>
<dbReference type="InParanoid" id="A0A0C3GX14"/>
<evidence type="ECO:0000256" key="7">
    <source>
        <dbReference type="RuleBase" id="RU000461"/>
    </source>
</evidence>
<dbReference type="STRING" id="913774.A0A0C3GX14"/>
<keyword evidence="9" id="KW-1185">Reference proteome</keyword>
<reference evidence="8 9" key="1">
    <citation type="submission" date="2014-04" db="EMBL/GenBank/DDBJ databases">
        <authorList>
            <consortium name="DOE Joint Genome Institute"/>
            <person name="Kuo A."/>
            <person name="Martino E."/>
            <person name="Perotto S."/>
            <person name="Kohler A."/>
            <person name="Nagy L.G."/>
            <person name="Floudas D."/>
            <person name="Copeland A."/>
            <person name="Barry K.W."/>
            <person name="Cichocki N."/>
            <person name="Veneault-Fourrey C."/>
            <person name="LaButti K."/>
            <person name="Lindquist E.A."/>
            <person name="Lipzen A."/>
            <person name="Lundell T."/>
            <person name="Morin E."/>
            <person name="Murat C."/>
            <person name="Sun H."/>
            <person name="Tunlid A."/>
            <person name="Henrissat B."/>
            <person name="Grigoriev I.V."/>
            <person name="Hibbett D.S."/>
            <person name="Martin F."/>
            <person name="Nordberg H.P."/>
            <person name="Cantor M.N."/>
            <person name="Hua S.X."/>
        </authorList>
    </citation>
    <scope>NUCLEOTIDE SEQUENCE [LARGE SCALE GENOMIC DNA]</scope>
    <source>
        <strain evidence="8 9">Zn</strain>
    </source>
</reference>
<dbReference type="Gene3D" id="1.10.630.10">
    <property type="entry name" value="Cytochrome P450"/>
    <property type="match status" value="1"/>
</dbReference>
<dbReference type="SUPFAM" id="SSF48264">
    <property type="entry name" value="Cytochrome P450"/>
    <property type="match status" value="1"/>
</dbReference>
<keyword evidence="6 7" id="KW-0349">Heme</keyword>